<keyword evidence="2" id="KW-1185">Reference proteome</keyword>
<organism evidence="1">
    <name type="scientific">Oikopleura dioica</name>
    <name type="common">Tunicate</name>
    <dbReference type="NCBI Taxonomy" id="34765"/>
    <lineage>
        <taxon>Eukaryota</taxon>
        <taxon>Metazoa</taxon>
        <taxon>Chordata</taxon>
        <taxon>Tunicata</taxon>
        <taxon>Appendicularia</taxon>
        <taxon>Copelata</taxon>
        <taxon>Oikopleuridae</taxon>
        <taxon>Oikopleura</taxon>
    </lineage>
</organism>
<sequence length="20" mass="2159">RTLTMASNTLGLLTSSSRHL</sequence>
<name>E4Y1V0_OIKDI</name>
<proteinExistence type="predicted"/>
<evidence type="ECO:0000313" key="2">
    <source>
        <dbReference type="Proteomes" id="UP000001307"/>
    </source>
</evidence>
<evidence type="ECO:0000313" key="1">
    <source>
        <dbReference type="EMBL" id="CBY15844.1"/>
    </source>
</evidence>
<dbReference type="InParanoid" id="E4Y1V0"/>
<gene>
    <name evidence="1" type="ORF">GSOID_T00014167001</name>
</gene>
<protein>
    <submittedName>
        <fullName evidence="1">Uncharacterized protein</fullName>
    </submittedName>
</protein>
<feature type="non-terminal residue" evidence="1">
    <location>
        <position position="1"/>
    </location>
</feature>
<dbReference type="EMBL" id="FN653696">
    <property type="protein sequence ID" value="CBY15844.1"/>
    <property type="molecule type" value="Genomic_DNA"/>
</dbReference>
<accession>E4Y1V0</accession>
<reference evidence="1" key="1">
    <citation type="journal article" date="2010" name="Science">
        <title>Plasticity of animal genome architecture unmasked by rapid evolution of a pelagic tunicate.</title>
        <authorList>
            <person name="Denoeud F."/>
            <person name="Henriet S."/>
            <person name="Mungpakdee S."/>
            <person name="Aury J.M."/>
            <person name="Da Silva C."/>
            <person name="Brinkmann H."/>
            <person name="Mikhaleva J."/>
            <person name="Olsen L.C."/>
            <person name="Jubin C."/>
            <person name="Canestro C."/>
            <person name="Bouquet J.M."/>
            <person name="Danks G."/>
            <person name="Poulain J."/>
            <person name="Campsteijn C."/>
            <person name="Adamski M."/>
            <person name="Cross I."/>
            <person name="Yadetie F."/>
            <person name="Muffato M."/>
            <person name="Louis A."/>
            <person name="Butcher S."/>
            <person name="Tsagkogeorga G."/>
            <person name="Konrad A."/>
            <person name="Singh S."/>
            <person name="Jensen M.F."/>
            <person name="Cong E.H."/>
            <person name="Eikeseth-Otteraa H."/>
            <person name="Noel B."/>
            <person name="Anthouard V."/>
            <person name="Porcel B.M."/>
            <person name="Kachouri-Lafond R."/>
            <person name="Nishino A."/>
            <person name="Ugolini M."/>
            <person name="Chourrout P."/>
            <person name="Nishida H."/>
            <person name="Aasland R."/>
            <person name="Huzurbazar S."/>
            <person name="Westhof E."/>
            <person name="Delsuc F."/>
            <person name="Lehrach H."/>
            <person name="Reinhardt R."/>
            <person name="Weissenbach J."/>
            <person name="Roy S.W."/>
            <person name="Artiguenave F."/>
            <person name="Postlethwait J.H."/>
            <person name="Manak J.R."/>
            <person name="Thompson E.M."/>
            <person name="Jaillon O."/>
            <person name="Du Pasquier L."/>
            <person name="Boudinot P."/>
            <person name="Liberles D.A."/>
            <person name="Volff J.N."/>
            <person name="Philippe H."/>
            <person name="Lenhard B."/>
            <person name="Roest Crollius H."/>
            <person name="Wincker P."/>
            <person name="Chourrout D."/>
        </authorList>
    </citation>
    <scope>NUCLEOTIDE SEQUENCE [LARGE SCALE GENOMIC DNA]</scope>
</reference>
<dbReference type="AlphaFoldDB" id="E4Y1V0"/>
<dbReference type="Proteomes" id="UP000001307">
    <property type="component" value="Unassembled WGS sequence"/>
</dbReference>